<name>A0A061IUZ0_TRYRA</name>
<organism evidence="1 2">
    <name type="scientific">Trypanosoma rangeli SC58</name>
    <dbReference type="NCBI Taxonomy" id="429131"/>
    <lineage>
        <taxon>Eukaryota</taxon>
        <taxon>Discoba</taxon>
        <taxon>Euglenozoa</taxon>
        <taxon>Kinetoplastea</taxon>
        <taxon>Metakinetoplastina</taxon>
        <taxon>Trypanosomatida</taxon>
        <taxon>Trypanosomatidae</taxon>
        <taxon>Trypanosoma</taxon>
        <taxon>Herpetosoma</taxon>
    </lineage>
</organism>
<dbReference type="SUPFAM" id="SSF54637">
    <property type="entry name" value="Thioesterase/thiol ester dehydrase-isomerase"/>
    <property type="match status" value="1"/>
</dbReference>
<gene>
    <name evidence="1" type="ORF">TRSC58_06435</name>
</gene>
<sequence>MGHTATAAEVKHRLIKYLAVATSSTQQVVCDHASLYVDGLCVMQFPNKLGTCAAEADNDDTLLNAEGSLILWPMCADAKLAALSVSSGDGAESAGCAVGRDVLCFLLDTLTSAHLTIMTGIHRHVSVTIGVEFAEPLCVEQPFMLTSCLLRVGRRISFLSAEIHQQRGERKLLCARADHLKAFYAERPQDTLHPPASRL</sequence>
<dbReference type="Gene3D" id="3.10.129.10">
    <property type="entry name" value="Hotdog Thioesterase"/>
    <property type="match status" value="1"/>
</dbReference>
<evidence type="ECO:0000313" key="1">
    <source>
        <dbReference type="EMBL" id="ESL05900.1"/>
    </source>
</evidence>
<dbReference type="Proteomes" id="UP000031737">
    <property type="component" value="Unassembled WGS sequence"/>
</dbReference>
<accession>A0A061IUZ0</accession>
<dbReference type="AlphaFoldDB" id="A0A061IUZ0"/>
<proteinExistence type="predicted"/>
<comment type="caution">
    <text evidence="1">The sequence shown here is derived from an EMBL/GenBank/DDBJ whole genome shotgun (WGS) entry which is preliminary data.</text>
</comment>
<evidence type="ECO:0008006" key="3">
    <source>
        <dbReference type="Google" id="ProtNLM"/>
    </source>
</evidence>
<dbReference type="InterPro" id="IPR029069">
    <property type="entry name" value="HotDog_dom_sf"/>
</dbReference>
<keyword evidence="2" id="KW-1185">Reference proteome</keyword>
<evidence type="ECO:0000313" key="2">
    <source>
        <dbReference type="Proteomes" id="UP000031737"/>
    </source>
</evidence>
<dbReference type="EMBL" id="AUPL01006435">
    <property type="protein sequence ID" value="ESL05900.1"/>
    <property type="molecule type" value="Genomic_DNA"/>
</dbReference>
<dbReference type="VEuPathDB" id="TriTrypDB:TRSC58_06435"/>
<reference evidence="1 2" key="1">
    <citation type="submission" date="2013-07" db="EMBL/GenBank/DDBJ databases">
        <authorList>
            <person name="Stoco P.H."/>
            <person name="Wagner G."/>
            <person name="Gerber A."/>
            <person name="Zaha A."/>
            <person name="Thompson C."/>
            <person name="Bartholomeu D.C."/>
            <person name="Luckemeyer D.D."/>
            <person name="Bahia D."/>
            <person name="Loreto E."/>
            <person name="Prestes E.B."/>
            <person name="Lima F.M."/>
            <person name="Rodrigues-Luiz G."/>
            <person name="Vallejo G.A."/>
            <person name="Filho J.F."/>
            <person name="Monteiro K.M."/>
            <person name="Tyler K.M."/>
            <person name="de Almeida L.G."/>
            <person name="Ortiz M.F."/>
            <person name="Siervo M.A."/>
            <person name="de Moraes M.H."/>
            <person name="Cunha O.L."/>
            <person name="Mendonca-Neto R."/>
            <person name="Silva R."/>
            <person name="Teixeira S.M."/>
            <person name="Murta S.M."/>
            <person name="Sincero T.C."/>
            <person name="Mendes T.A."/>
            <person name="Urmenyi T.P."/>
            <person name="Silva V.G."/>
            <person name="da Rocha W.D."/>
            <person name="Andersson B."/>
            <person name="Romanha A.J."/>
            <person name="Steindel M."/>
            <person name="de Vasconcelos A.T."/>
            <person name="Grisard E.C."/>
        </authorList>
    </citation>
    <scope>NUCLEOTIDE SEQUENCE [LARGE SCALE GENOMIC DNA]</scope>
    <source>
        <strain evidence="1 2">SC58</strain>
    </source>
</reference>
<dbReference type="OrthoDB" id="249717at2759"/>
<protein>
    <recommendedName>
        <fullName evidence="3">Thioesterase domain-containing protein</fullName>
    </recommendedName>
</protein>